<accession>A0ABT9P270</accession>
<protein>
    <submittedName>
        <fullName evidence="1">Uncharacterized protein</fullName>
    </submittedName>
</protein>
<proteinExistence type="predicted"/>
<gene>
    <name evidence="1" type="ORF">J2S57_002526</name>
</gene>
<organism evidence="1 2">
    <name type="scientific">Kineosporia succinea</name>
    <dbReference type="NCBI Taxonomy" id="84632"/>
    <lineage>
        <taxon>Bacteria</taxon>
        <taxon>Bacillati</taxon>
        <taxon>Actinomycetota</taxon>
        <taxon>Actinomycetes</taxon>
        <taxon>Kineosporiales</taxon>
        <taxon>Kineosporiaceae</taxon>
        <taxon>Kineosporia</taxon>
    </lineage>
</organism>
<dbReference type="EMBL" id="JAUSQZ010000001">
    <property type="protein sequence ID" value="MDP9826777.1"/>
    <property type="molecule type" value="Genomic_DNA"/>
</dbReference>
<dbReference type="RefSeq" id="WP_307241949.1">
    <property type="nucleotide sequence ID" value="NZ_JAUSQZ010000001.1"/>
</dbReference>
<keyword evidence="2" id="KW-1185">Reference proteome</keyword>
<sequence>MLIDDAVEAAVREGFAASVFEDPDQFDAAIDAILEQGDDFTINAFQLTINVTAVVLQDLHDGDVPAEGDIEDLAQNFAETQENWSEVSADLARTYMSAAVGEKPVLEVMDPGDVATTGLAVGGWLLAVYPPDEQEWTDYLDEVLHVLEGAQGEVDEEG</sequence>
<dbReference type="Proteomes" id="UP001235712">
    <property type="component" value="Unassembled WGS sequence"/>
</dbReference>
<name>A0ABT9P270_9ACTN</name>
<evidence type="ECO:0000313" key="1">
    <source>
        <dbReference type="EMBL" id="MDP9826777.1"/>
    </source>
</evidence>
<reference evidence="1 2" key="1">
    <citation type="submission" date="2023-07" db="EMBL/GenBank/DDBJ databases">
        <title>Sequencing the genomes of 1000 actinobacteria strains.</title>
        <authorList>
            <person name="Klenk H.-P."/>
        </authorList>
    </citation>
    <scope>NUCLEOTIDE SEQUENCE [LARGE SCALE GENOMIC DNA]</scope>
    <source>
        <strain evidence="1 2">DSM 44388</strain>
    </source>
</reference>
<comment type="caution">
    <text evidence="1">The sequence shown here is derived from an EMBL/GenBank/DDBJ whole genome shotgun (WGS) entry which is preliminary data.</text>
</comment>
<evidence type="ECO:0000313" key="2">
    <source>
        <dbReference type="Proteomes" id="UP001235712"/>
    </source>
</evidence>